<evidence type="ECO:0000256" key="3">
    <source>
        <dbReference type="ARBA" id="ARBA00016923"/>
    </source>
</evidence>
<dbReference type="InterPro" id="IPR017959">
    <property type="entry name" value="Asn/Gln-tRNA_amidoTrfase_suB/E"/>
</dbReference>
<evidence type="ECO:0000256" key="4">
    <source>
        <dbReference type="ARBA" id="ARBA00022598"/>
    </source>
</evidence>
<dbReference type="Pfam" id="PF02934">
    <property type="entry name" value="GatB_N"/>
    <property type="match status" value="1"/>
</dbReference>
<dbReference type="GO" id="GO:0005524">
    <property type="term" value="F:ATP binding"/>
    <property type="evidence" value="ECO:0007669"/>
    <property type="project" value="UniProtKB-KW"/>
</dbReference>
<evidence type="ECO:0000256" key="10">
    <source>
        <dbReference type="ARBA" id="ARBA00047913"/>
    </source>
</evidence>
<evidence type="ECO:0000256" key="5">
    <source>
        <dbReference type="ARBA" id="ARBA00022741"/>
    </source>
</evidence>
<comment type="similarity">
    <text evidence="1 11">Belongs to the GatB/GatE family. GatB subfamily.</text>
</comment>
<dbReference type="EMBL" id="DTFV01000066">
    <property type="protein sequence ID" value="HGI30604.1"/>
    <property type="molecule type" value="Genomic_DNA"/>
</dbReference>
<accession>A0A7V3YGD6</accession>
<evidence type="ECO:0000256" key="11">
    <source>
        <dbReference type="HAMAP-Rule" id="MF_00121"/>
    </source>
</evidence>
<dbReference type="NCBIfam" id="NF004012">
    <property type="entry name" value="PRK05477.1-2"/>
    <property type="match status" value="1"/>
</dbReference>
<evidence type="ECO:0000256" key="7">
    <source>
        <dbReference type="ARBA" id="ARBA00022917"/>
    </source>
</evidence>
<name>A0A7V3YGD6_9BACT</name>
<organism evidence="13">
    <name type="scientific">Candidatus Caldatribacterium californiense</name>
    <dbReference type="NCBI Taxonomy" id="1454726"/>
    <lineage>
        <taxon>Bacteria</taxon>
        <taxon>Pseudomonadati</taxon>
        <taxon>Atribacterota</taxon>
        <taxon>Atribacteria</taxon>
        <taxon>Atribacterales</taxon>
        <taxon>Candidatus Caldatribacteriaceae</taxon>
        <taxon>Candidatus Caldatribacterium</taxon>
    </lineage>
</organism>
<evidence type="ECO:0000313" key="13">
    <source>
        <dbReference type="EMBL" id="HGI30604.1"/>
    </source>
</evidence>
<protein>
    <recommendedName>
        <fullName evidence="3 11">Aspartyl/glutamyl-tRNA(Asn/Gln) amidotransferase subunit B</fullName>
        <shortName evidence="11">Asp/Glu-ADT subunit B</shortName>
        <ecNumber evidence="11">6.3.5.-</ecNumber>
    </recommendedName>
</protein>
<comment type="catalytic activity">
    <reaction evidence="10 11">
        <text>L-glutamyl-tRNA(Gln) + L-glutamine + ATP + H2O = L-glutaminyl-tRNA(Gln) + L-glutamate + ADP + phosphate + H(+)</text>
        <dbReference type="Rhea" id="RHEA:17521"/>
        <dbReference type="Rhea" id="RHEA-COMP:9681"/>
        <dbReference type="Rhea" id="RHEA-COMP:9684"/>
        <dbReference type="ChEBI" id="CHEBI:15377"/>
        <dbReference type="ChEBI" id="CHEBI:15378"/>
        <dbReference type="ChEBI" id="CHEBI:29985"/>
        <dbReference type="ChEBI" id="CHEBI:30616"/>
        <dbReference type="ChEBI" id="CHEBI:43474"/>
        <dbReference type="ChEBI" id="CHEBI:58359"/>
        <dbReference type="ChEBI" id="CHEBI:78520"/>
        <dbReference type="ChEBI" id="CHEBI:78521"/>
        <dbReference type="ChEBI" id="CHEBI:456216"/>
    </reaction>
</comment>
<comment type="subunit">
    <text evidence="2 11">Heterotrimer of A, B and C subunits.</text>
</comment>
<dbReference type="InterPro" id="IPR004413">
    <property type="entry name" value="GatB"/>
</dbReference>
<sequence length="482" mass="54627">MENVYVTIGLEVHCQLLTRAKMFCRCSTDYIGKTPNTLVCPVCMGLPGALPVLNRKALELAIKTALALQCEILPEVVFHRKNYFYPDLPKGYQISQYDFPIGVRGVLEFALQGVKKRVRIRRVHVEEDAGKLVHEGPDLRGAVSGVDFNRAGIPLVEIVTEPDLRSPEEAKECLVMLRSIVRYLGVSDGNMEEGSLRCDANVSVSLSPEIPGTKVEIKNMNSFRSVFRALSYEVERQTELLRAGKTPVQETRHWDEARQVTVPSRGKEEAEDYRYFPDPDLLPFRILPEMLQEIRATIPELPLQKKERFMREYELPEPEAYILAQDRDLAEFFEACVREFPSPRAVCNFVLTEVLKNLNSLNIGIRESKVTPSMLAELLKMVERKEIGISLAKGIFEEMFRTGMGARDVMLKKGISFLTSERDLEKVVREVIEKNPQSVADYLRGKEKALHFLIGQVMRVTKGQASPEVVKNLLLRELSGGE</sequence>
<dbReference type="SUPFAM" id="SSF89095">
    <property type="entry name" value="GatB/YqeY motif"/>
    <property type="match status" value="1"/>
</dbReference>
<dbReference type="Gene3D" id="1.10.150.380">
    <property type="entry name" value="GatB domain, N-terminal subdomain"/>
    <property type="match status" value="1"/>
</dbReference>
<keyword evidence="6 11" id="KW-0067">ATP-binding</keyword>
<dbReference type="GO" id="GO:0050567">
    <property type="term" value="F:glutaminyl-tRNA synthase (glutamine-hydrolyzing) activity"/>
    <property type="evidence" value="ECO:0007669"/>
    <property type="project" value="UniProtKB-UniRule"/>
</dbReference>
<dbReference type="PANTHER" id="PTHR11659">
    <property type="entry name" value="GLUTAMYL-TRNA GLN AMIDOTRANSFERASE SUBUNIT B MITOCHONDRIAL AND PROKARYOTIC PET112-RELATED"/>
    <property type="match status" value="1"/>
</dbReference>
<dbReference type="InterPro" id="IPR006075">
    <property type="entry name" value="Asn/Gln-tRNA_Trfase_suB/E_cat"/>
</dbReference>
<evidence type="ECO:0000256" key="8">
    <source>
        <dbReference type="ARBA" id="ARBA00024799"/>
    </source>
</evidence>
<dbReference type="NCBIfam" id="TIGR00133">
    <property type="entry name" value="gatB"/>
    <property type="match status" value="1"/>
</dbReference>
<evidence type="ECO:0000256" key="9">
    <source>
        <dbReference type="ARBA" id="ARBA00047380"/>
    </source>
</evidence>
<dbReference type="InterPro" id="IPR003789">
    <property type="entry name" value="Asn/Gln_tRNA_amidoTrase-B-like"/>
</dbReference>
<dbReference type="GO" id="GO:0006412">
    <property type="term" value="P:translation"/>
    <property type="evidence" value="ECO:0007669"/>
    <property type="project" value="UniProtKB-UniRule"/>
</dbReference>
<dbReference type="PROSITE" id="PS01234">
    <property type="entry name" value="GATB"/>
    <property type="match status" value="1"/>
</dbReference>
<proteinExistence type="inferred from homology"/>
<evidence type="ECO:0000256" key="6">
    <source>
        <dbReference type="ARBA" id="ARBA00022840"/>
    </source>
</evidence>
<dbReference type="AlphaFoldDB" id="A0A7V3YGD6"/>
<evidence type="ECO:0000259" key="12">
    <source>
        <dbReference type="SMART" id="SM00845"/>
    </source>
</evidence>
<keyword evidence="5 11" id="KW-0547">Nucleotide-binding</keyword>
<dbReference type="InterPro" id="IPR023168">
    <property type="entry name" value="GatB_Yqey_C_2"/>
</dbReference>
<keyword evidence="4 11" id="KW-0436">Ligase</keyword>
<dbReference type="GO" id="GO:0070681">
    <property type="term" value="P:glutaminyl-tRNAGln biosynthesis via transamidation"/>
    <property type="evidence" value="ECO:0007669"/>
    <property type="project" value="TreeGrafter"/>
</dbReference>
<dbReference type="InterPro" id="IPR042114">
    <property type="entry name" value="GatB_C_1"/>
</dbReference>
<dbReference type="NCBIfam" id="NF004014">
    <property type="entry name" value="PRK05477.1-4"/>
    <property type="match status" value="1"/>
</dbReference>
<comment type="catalytic activity">
    <reaction evidence="9 11">
        <text>L-aspartyl-tRNA(Asn) + L-glutamine + ATP + H2O = L-asparaginyl-tRNA(Asn) + L-glutamate + ADP + phosphate + 2 H(+)</text>
        <dbReference type="Rhea" id="RHEA:14513"/>
        <dbReference type="Rhea" id="RHEA-COMP:9674"/>
        <dbReference type="Rhea" id="RHEA-COMP:9677"/>
        <dbReference type="ChEBI" id="CHEBI:15377"/>
        <dbReference type="ChEBI" id="CHEBI:15378"/>
        <dbReference type="ChEBI" id="CHEBI:29985"/>
        <dbReference type="ChEBI" id="CHEBI:30616"/>
        <dbReference type="ChEBI" id="CHEBI:43474"/>
        <dbReference type="ChEBI" id="CHEBI:58359"/>
        <dbReference type="ChEBI" id="CHEBI:78515"/>
        <dbReference type="ChEBI" id="CHEBI:78516"/>
        <dbReference type="ChEBI" id="CHEBI:456216"/>
    </reaction>
</comment>
<dbReference type="EC" id="6.3.5.-" evidence="11"/>
<dbReference type="InterPro" id="IPR017958">
    <property type="entry name" value="Gln-tRNA_amidoTrfase_suB_CS"/>
</dbReference>
<dbReference type="Gene3D" id="1.10.10.410">
    <property type="match status" value="1"/>
</dbReference>
<reference evidence="13" key="1">
    <citation type="journal article" date="2020" name="mSystems">
        <title>Genome- and Community-Level Interaction Insights into Carbon Utilization and Element Cycling Functions of Hydrothermarchaeota in Hydrothermal Sediment.</title>
        <authorList>
            <person name="Zhou Z."/>
            <person name="Liu Y."/>
            <person name="Xu W."/>
            <person name="Pan J."/>
            <person name="Luo Z.H."/>
            <person name="Li M."/>
        </authorList>
    </citation>
    <scope>NUCLEOTIDE SEQUENCE [LARGE SCALE GENOMIC DNA]</scope>
    <source>
        <strain evidence="13">SpSt-747</strain>
    </source>
</reference>
<dbReference type="SMART" id="SM00845">
    <property type="entry name" value="GatB_Yqey"/>
    <property type="match status" value="1"/>
</dbReference>
<dbReference type="SUPFAM" id="SSF55931">
    <property type="entry name" value="Glutamine synthetase/guanido kinase"/>
    <property type="match status" value="1"/>
</dbReference>
<dbReference type="Pfam" id="PF02637">
    <property type="entry name" value="GatB_Yqey"/>
    <property type="match status" value="1"/>
</dbReference>
<dbReference type="InterPro" id="IPR018027">
    <property type="entry name" value="Asn/Gln_amidotransferase"/>
</dbReference>
<dbReference type="PANTHER" id="PTHR11659:SF0">
    <property type="entry name" value="GLUTAMYL-TRNA(GLN) AMIDOTRANSFERASE SUBUNIT B, MITOCHONDRIAL"/>
    <property type="match status" value="1"/>
</dbReference>
<gene>
    <name evidence="11 13" type="primary">gatB</name>
    <name evidence="13" type="ORF">ENV30_04755</name>
</gene>
<feature type="domain" description="Asn/Gln amidotransferase" evidence="12">
    <location>
        <begin position="331"/>
        <end position="478"/>
    </location>
</feature>
<keyword evidence="7 11" id="KW-0648">Protein biosynthesis</keyword>
<dbReference type="InterPro" id="IPR014746">
    <property type="entry name" value="Gln_synth/guanido_kin_cat_dom"/>
</dbReference>
<dbReference type="GO" id="GO:0016740">
    <property type="term" value="F:transferase activity"/>
    <property type="evidence" value="ECO:0007669"/>
    <property type="project" value="UniProtKB-KW"/>
</dbReference>
<dbReference type="HAMAP" id="MF_00121">
    <property type="entry name" value="GatB"/>
    <property type="match status" value="1"/>
</dbReference>
<keyword evidence="13" id="KW-0808">Transferase</keyword>
<evidence type="ECO:0000256" key="1">
    <source>
        <dbReference type="ARBA" id="ARBA00005306"/>
    </source>
</evidence>
<evidence type="ECO:0000256" key="2">
    <source>
        <dbReference type="ARBA" id="ARBA00011123"/>
    </source>
</evidence>
<dbReference type="FunFam" id="1.10.10.410:FF:000001">
    <property type="entry name" value="Aspartyl/glutamyl-tRNA(Asn/Gln) amidotransferase subunit B"/>
    <property type="match status" value="1"/>
</dbReference>
<comment type="function">
    <text evidence="8 11">Allows the formation of correctly charged Asn-tRNA(Asn) or Gln-tRNA(Gln) through the transamidation of misacylated Asp-tRNA(Asn) or Glu-tRNA(Gln) in organisms which lack either or both of asparaginyl-tRNA or glutaminyl-tRNA synthetases. The reaction takes place in the presence of glutamine and ATP through an activated phospho-Asp-tRNA(Asn) or phospho-Glu-tRNA(Gln).</text>
</comment>
<comment type="caution">
    <text evidence="13">The sequence shown here is derived from an EMBL/GenBank/DDBJ whole genome shotgun (WGS) entry which is preliminary data.</text>
</comment>